<dbReference type="AlphaFoldDB" id="A0A1N6XYR5"/>
<dbReference type="Proteomes" id="UP000186400">
    <property type="component" value="Unassembled WGS sequence"/>
</dbReference>
<evidence type="ECO:0000259" key="1">
    <source>
        <dbReference type="Pfam" id="PF13276"/>
    </source>
</evidence>
<keyword evidence="3" id="KW-1185">Reference proteome</keyword>
<dbReference type="OrthoDB" id="8759040at2"/>
<dbReference type="Pfam" id="PF13276">
    <property type="entry name" value="HTH_21"/>
    <property type="match status" value="1"/>
</dbReference>
<name>A0A1N6XYR5_9SPIO</name>
<organism evidence="2 3">
    <name type="scientific">Alkalispirochaeta americana</name>
    <dbReference type="NCBI Taxonomy" id="159291"/>
    <lineage>
        <taxon>Bacteria</taxon>
        <taxon>Pseudomonadati</taxon>
        <taxon>Spirochaetota</taxon>
        <taxon>Spirochaetia</taxon>
        <taxon>Spirochaetales</taxon>
        <taxon>Spirochaetaceae</taxon>
        <taxon>Alkalispirochaeta</taxon>
    </lineage>
</organism>
<dbReference type="RefSeq" id="WP_076489971.1">
    <property type="nucleotide sequence ID" value="NZ_FTMS01000034.1"/>
</dbReference>
<dbReference type="EMBL" id="FTMS01000034">
    <property type="protein sequence ID" value="SIR07444.1"/>
    <property type="molecule type" value="Genomic_DNA"/>
</dbReference>
<accession>A0A1N6XYR5</accession>
<sequence>MIWLLSEGYTPFLFLSTKFHSIPDEIKGWCIHRPKTSAPPKTGRGTYGPQRIQVELRANGIVLGRDHIARLRREMGLQCVCKRPRYFITASRSVFRRLNMNLVDFPAVA</sequence>
<protein>
    <submittedName>
        <fullName evidence="2">HTH-like domain-containing protein</fullName>
    </submittedName>
</protein>
<gene>
    <name evidence="2" type="ORF">SAMN05920897_1349</name>
</gene>
<evidence type="ECO:0000313" key="3">
    <source>
        <dbReference type="Proteomes" id="UP000186400"/>
    </source>
</evidence>
<reference evidence="2 3" key="1">
    <citation type="submission" date="2017-01" db="EMBL/GenBank/DDBJ databases">
        <authorList>
            <person name="Mah S.A."/>
            <person name="Swanson W.J."/>
            <person name="Moy G.W."/>
            <person name="Vacquier V.D."/>
        </authorList>
    </citation>
    <scope>NUCLEOTIDE SEQUENCE [LARGE SCALE GENOMIC DNA]</scope>
    <source>
        <strain evidence="2 3">ASpG1</strain>
    </source>
</reference>
<proteinExistence type="predicted"/>
<dbReference type="InterPro" id="IPR025948">
    <property type="entry name" value="HTH-like_dom"/>
</dbReference>
<feature type="domain" description="HTH-like" evidence="1">
    <location>
        <begin position="43"/>
        <end position="85"/>
    </location>
</feature>
<dbReference type="STRING" id="159291.SAMN05920897_1349"/>
<evidence type="ECO:0000313" key="2">
    <source>
        <dbReference type="EMBL" id="SIR07444.1"/>
    </source>
</evidence>